<dbReference type="PANTHER" id="PTHR30441">
    <property type="entry name" value="DUF748 DOMAIN-CONTAINING PROTEIN"/>
    <property type="match status" value="1"/>
</dbReference>
<dbReference type="GO" id="GO:0005886">
    <property type="term" value="C:plasma membrane"/>
    <property type="evidence" value="ECO:0007669"/>
    <property type="project" value="TreeGrafter"/>
</dbReference>
<dbReference type="AlphaFoldDB" id="D6Z1U3"/>
<gene>
    <name evidence="1" type="ordered locus">DaAHT2_0814</name>
</gene>
<dbReference type="PANTHER" id="PTHR30441:SF4">
    <property type="entry name" value="PROTEIN ASMA"/>
    <property type="match status" value="1"/>
</dbReference>
<dbReference type="Proteomes" id="UP000001508">
    <property type="component" value="Chromosome"/>
</dbReference>
<dbReference type="OrthoDB" id="9758737at2"/>
<dbReference type="InterPro" id="IPR052894">
    <property type="entry name" value="AsmA-related"/>
</dbReference>
<reference evidence="2" key="1">
    <citation type="submission" date="2010-02" db="EMBL/GenBank/DDBJ databases">
        <title>Complete sequence of Desulfurivibrio alkaliphilus AHT2.</title>
        <authorList>
            <consortium name="US DOE Joint Genome Institute"/>
            <person name="Pitluck S."/>
            <person name="Chertkov O."/>
            <person name="Detter J.C."/>
            <person name="Han C."/>
            <person name="Tapia R."/>
            <person name="Larimer F."/>
            <person name="Land M."/>
            <person name="Hauser L."/>
            <person name="Kyrpides N."/>
            <person name="Mikhailova N."/>
            <person name="Sorokin D.Y."/>
            <person name="Muyzer G."/>
            <person name="Woyke T."/>
        </authorList>
    </citation>
    <scope>NUCLEOTIDE SEQUENCE [LARGE SCALE GENOMIC DNA]</scope>
    <source>
        <strain evidence="2">DSM 19089 / UNIQEM U267 / AHT2</strain>
    </source>
</reference>
<name>D6Z1U3_DESAT</name>
<evidence type="ECO:0000313" key="1">
    <source>
        <dbReference type="EMBL" id="ADH85518.1"/>
    </source>
</evidence>
<accession>D6Z1U3</accession>
<protein>
    <submittedName>
        <fullName evidence="1">Uncharacterized protein</fullName>
    </submittedName>
</protein>
<evidence type="ECO:0000313" key="2">
    <source>
        <dbReference type="Proteomes" id="UP000001508"/>
    </source>
</evidence>
<dbReference type="EMBL" id="CP001940">
    <property type="protein sequence ID" value="ADH85518.1"/>
    <property type="molecule type" value="Genomic_DNA"/>
</dbReference>
<keyword evidence="2" id="KW-1185">Reference proteome</keyword>
<dbReference type="HOGENOM" id="CLU_272840_0_0_7"/>
<dbReference type="eggNOG" id="COG3164">
    <property type="taxonomic scope" value="Bacteria"/>
</dbReference>
<dbReference type="KEGG" id="dak:DaAHT2_0814"/>
<dbReference type="RefSeq" id="WP_013163048.1">
    <property type="nucleotide sequence ID" value="NC_014216.1"/>
</dbReference>
<organism evidence="1 2">
    <name type="scientific">Desulfurivibrio alkaliphilus (strain DSM 19089 / UNIQEM U267 / AHT2)</name>
    <dbReference type="NCBI Taxonomy" id="589865"/>
    <lineage>
        <taxon>Bacteria</taxon>
        <taxon>Pseudomonadati</taxon>
        <taxon>Thermodesulfobacteriota</taxon>
        <taxon>Desulfobulbia</taxon>
        <taxon>Desulfobulbales</taxon>
        <taxon>Desulfobulbaceae</taxon>
        <taxon>Desulfurivibrio</taxon>
    </lineage>
</organism>
<dbReference type="InParanoid" id="D6Z1U3"/>
<dbReference type="GO" id="GO:0090313">
    <property type="term" value="P:regulation of protein targeting to membrane"/>
    <property type="evidence" value="ECO:0007669"/>
    <property type="project" value="TreeGrafter"/>
</dbReference>
<dbReference type="STRING" id="589865.DaAHT2_0814"/>
<proteinExistence type="predicted"/>
<sequence length="1266" mass="141582">MARKIRLIVLGVLLLAALSALVLPLILRSETVRSDLADRLGYHLRSEISLDSIELAWLPTPHLLVRGVDVQRPELSLIMPETHVYPSFIALLQMRLEPRRVVLNDPELQLDLQARLAGTEVASPAVFPRKFKGEVEISRGNLSLTSTELPGNLRLEALEFRDIEAAIKLSPTRFDLELSLRPSFGRHLALSGTYLVDGNYQLQTHGRQLHLHELITTPLLGVAPLETAADLQLQATGKGLAKLDAALTGNLPCFLLKPQDIAPQAGAVRLDCGAIDLALHQREDFWQLTINDFEVSQPQFRLGGVITRDSRATDSPHWEVDLHGRELNADEIMPAVVELFGEFKPAQMVGEIVLGGWASQAAFHLAGEENVLQDPRALADRMVLEVEVERAEIMVPGIDLYLPKAWGELQIKNSILELRRAEALLEHSHGYDGSLRVGLHQELPLLELDLQLDADLEELRQLLPELVPNPVFQEEMKLFPRARGRAAGRLVVSDNWHDFTVDVTIEQSRGEVAYDRLPWPLTVERGRLLIDREQVRWRDLQGTAGPHRLLSSSGQIGLTPQAPFALHQARAELDSQAFYEHLLSYPVLKQALLPVLQEIDGPVAITHGRAEGELFQPEQWRYTTIVDLDRGSGLNWYSPLLAAEITGSRGLLRVDDDQVDFRQLRLKLQDSELKLAGSLQHQKLQHWRGKLQISGLLTAGNRTWLKNRQWLPEIFLPQAPITALPLRINWDENFLELAGTLLSKEEESKEQREPALRRLDFEFHRFNNQATEVVARVLEGADQAYFRLHLPPPPDISPQDSRAGDAPGEAERIISGSFNGQLHKGTMGHFFTFFDRQLETGTWHGEAAWQWPQTLPEEAKKAQGPKAEFTPPHFTGHLQLAGLSWAPEPDDERRLTVNRLSLSGQEQAWQLQQLDLNLNSEQRLQLGGRIDADKTGFALDLALFSPYLQRETLVAWYNELGKRQPRLAIDSKPRTWPLTGRLAFQLEEFDSGPWPDEESETSLHWQPFTGILSLTEEQGLVTELHSAVLCCLEITGTWYLDPNLGTSSFALAPTCPDTPRFEKLLPCLGIEQDIISGDCLLTAELEGEFSHWQQGRISISSPQGGRIMRMGLLARIFSLVNLTDIFTGEIAGFDERGFAYRELEFEAVIKDHVLTIEKAVVRGVGLNLIARGSLNLDDMQADMVVLVAPFKTIDTLVSWVPFVGRIIGGKDATVVTIPVGVKGDIRNPRLTVLAPDAVGQGLINLIRSTLMLPFNILSPLLPTPAE</sequence>